<evidence type="ECO:0000313" key="4">
    <source>
        <dbReference type="EMBL" id="EMD33467.1"/>
    </source>
</evidence>
<dbReference type="GO" id="GO:0061630">
    <property type="term" value="F:ubiquitin protein ligase activity"/>
    <property type="evidence" value="ECO:0007669"/>
    <property type="project" value="TreeGrafter"/>
</dbReference>
<proteinExistence type="predicted"/>
<dbReference type="PROSITE" id="PS51015">
    <property type="entry name" value="YDG"/>
    <property type="match status" value="1"/>
</dbReference>
<reference evidence="4 5" key="1">
    <citation type="journal article" date="2012" name="Proc. Natl. Acad. Sci. U.S.A.">
        <title>Comparative genomics of Ceriporiopsis subvermispora and Phanerochaete chrysosporium provide insight into selective ligninolysis.</title>
        <authorList>
            <person name="Fernandez-Fueyo E."/>
            <person name="Ruiz-Duenas F.J."/>
            <person name="Ferreira P."/>
            <person name="Floudas D."/>
            <person name="Hibbett D.S."/>
            <person name="Canessa P."/>
            <person name="Larrondo L.F."/>
            <person name="James T.Y."/>
            <person name="Seelenfreund D."/>
            <person name="Lobos S."/>
            <person name="Polanco R."/>
            <person name="Tello M."/>
            <person name="Honda Y."/>
            <person name="Watanabe T."/>
            <person name="Watanabe T."/>
            <person name="Ryu J.S."/>
            <person name="Kubicek C.P."/>
            <person name="Schmoll M."/>
            <person name="Gaskell J."/>
            <person name="Hammel K.E."/>
            <person name="St John F.J."/>
            <person name="Vanden Wymelenberg A."/>
            <person name="Sabat G."/>
            <person name="Splinter BonDurant S."/>
            <person name="Syed K."/>
            <person name="Yadav J.S."/>
            <person name="Doddapaneni H."/>
            <person name="Subramanian V."/>
            <person name="Lavin J.L."/>
            <person name="Oguiza J.A."/>
            <person name="Perez G."/>
            <person name="Pisabarro A.G."/>
            <person name="Ramirez L."/>
            <person name="Santoyo F."/>
            <person name="Master E."/>
            <person name="Coutinho P.M."/>
            <person name="Henrissat B."/>
            <person name="Lombard V."/>
            <person name="Magnuson J.K."/>
            <person name="Kuees U."/>
            <person name="Hori C."/>
            <person name="Igarashi K."/>
            <person name="Samejima M."/>
            <person name="Held B.W."/>
            <person name="Barry K.W."/>
            <person name="LaButti K.M."/>
            <person name="Lapidus A."/>
            <person name="Lindquist E.A."/>
            <person name="Lucas S.M."/>
            <person name="Riley R."/>
            <person name="Salamov A.A."/>
            <person name="Hoffmeister D."/>
            <person name="Schwenk D."/>
            <person name="Hadar Y."/>
            <person name="Yarden O."/>
            <person name="de Vries R.P."/>
            <person name="Wiebenga A."/>
            <person name="Stenlid J."/>
            <person name="Eastwood D."/>
            <person name="Grigoriev I.V."/>
            <person name="Berka R.M."/>
            <person name="Blanchette R.A."/>
            <person name="Kersten P."/>
            <person name="Martinez A.T."/>
            <person name="Vicuna R."/>
            <person name="Cullen D."/>
        </authorList>
    </citation>
    <scope>NUCLEOTIDE SEQUENCE [LARGE SCALE GENOMIC DNA]</scope>
    <source>
        <strain evidence="4 5">B</strain>
    </source>
</reference>
<dbReference type="InterPro" id="IPR036987">
    <property type="entry name" value="SRA-YDG_sf"/>
</dbReference>
<protein>
    <recommendedName>
        <fullName evidence="3">YDG domain-containing protein</fullName>
    </recommendedName>
</protein>
<feature type="domain" description="YDG" evidence="3">
    <location>
        <begin position="1"/>
        <end position="131"/>
    </location>
</feature>
<dbReference type="InterPro" id="IPR015947">
    <property type="entry name" value="PUA-like_sf"/>
</dbReference>
<sequence length="139" mass="15382">QEISDCGVHPGIIAGIFGDKNNGAYSIILAEGYPDDEDNGYTFIYTGCGGRETGKRLGPQVIDQSFENPRNLSLKMSTVTRNPVRVIRKATPKSDWAPAEGFRYDGLYYVDDAWMETGASGLMVCRYRLRVRALRIAPA</sequence>
<dbReference type="GO" id="GO:0005634">
    <property type="term" value="C:nucleus"/>
    <property type="evidence" value="ECO:0007669"/>
    <property type="project" value="UniProtKB-SubCell"/>
</dbReference>
<dbReference type="AlphaFoldDB" id="M2R5P9"/>
<dbReference type="InterPro" id="IPR003105">
    <property type="entry name" value="SRA_YDG"/>
</dbReference>
<dbReference type="Proteomes" id="UP000016930">
    <property type="component" value="Unassembled WGS sequence"/>
</dbReference>
<evidence type="ECO:0000256" key="2">
    <source>
        <dbReference type="PROSITE-ProRule" id="PRU00358"/>
    </source>
</evidence>
<dbReference type="GO" id="GO:0044027">
    <property type="term" value="P:negative regulation of gene expression via chromosomal CpG island methylation"/>
    <property type="evidence" value="ECO:0007669"/>
    <property type="project" value="TreeGrafter"/>
</dbReference>
<evidence type="ECO:0000256" key="1">
    <source>
        <dbReference type="ARBA" id="ARBA00023242"/>
    </source>
</evidence>
<dbReference type="GO" id="GO:0016567">
    <property type="term" value="P:protein ubiquitination"/>
    <property type="evidence" value="ECO:0007669"/>
    <property type="project" value="TreeGrafter"/>
</dbReference>
<dbReference type="OrthoDB" id="2270193at2759"/>
<dbReference type="PANTHER" id="PTHR14140">
    <property type="entry name" value="E3 UBIQUITIN-PROTEIN LIGASE UHRF-RELATED"/>
    <property type="match status" value="1"/>
</dbReference>
<dbReference type="SUPFAM" id="SSF88697">
    <property type="entry name" value="PUA domain-like"/>
    <property type="match status" value="1"/>
</dbReference>
<keyword evidence="5" id="KW-1185">Reference proteome</keyword>
<comment type="subcellular location">
    <subcellularLocation>
        <location evidence="2">Nucleus</location>
    </subcellularLocation>
</comment>
<keyword evidence="1 2" id="KW-0539">Nucleus</keyword>
<dbReference type="InterPro" id="IPR045134">
    <property type="entry name" value="UHRF1/2-like"/>
</dbReference>
<dbReference type="SMART" id="SM00466">
    <property type="entry name" value="SRA"/>
    <property type="match status" value="1"/>
</dbReference>
<dbReference type="Pfam" id="PF02182">
    <property type="entry name" value="SAD_SRA"/>
    <property type="match status" value="1"/>
</dbReference>
<dbReference type="STRING" id="914234.M2R5P9"/>
<evidence type="ECO:0000313" key="5">
    <source>
        <dbReference type="Proteomes" id="UP000016930"/>
    </source>
</evidence>
<name>M2R5P9_CERS8</name>
<gene>
    <name evidence="4" type="ORF">CERSUDRAFT_57181</name>
</gene>
<organism evidence="4 5">
    <name type="scientific">Ceriporiopsis subvermispora (strain B)</name>
    <name type="common">White-rot fungus</name>
    <name type="synonym">Gelatoporia subvermispora</name>
    <dbReference type="NCBI Taxonomy" id="914234"/>
    <lineage>
        <taxon>Eukaryota</taxon>
        <taxon>Fungi</taxon>
        <taxon>Dikarya</taxon>
        <taxon>Basidiomycota</taxon>
        <taxon>Agaricomycotina</taxon>
        <taxon>Agaricomycetes</taxon>
        <taxon>Polyporales</taxon>
        <taxon>Gelatoporiaceae</taxon>
        <taxon>Gelatoporia</taxon>
    </lineage>
</organism>
<accession>M2R5P9</accession>
<feature type="non-terminal residue" evidence="4">
    <location>
        <position position="1"/>
    </location>
</feature>
<dbReference type="EMBL" id="KB445806">
    <property type="protein sequence ID" value="EMD33467.1"/>
    <property type="molecule type" value="Genomic_DNA"/>
</dbReference>
<dbReference type="Gene3D" id="2.30.280.10">
    <property type="entry name" value="SRA-YDG"/>
    <property type="match status" value="1"/>
</dbReference>
<dbReference type="PANTHER" id="PTHR14140:SF27">
    <property type="entry name" value="OS04G0289800 PROTEIN"/>
    <property type="match status" value="1"/>
</dbReference>
<evidence type="ECO:0000259" key="3">
    <source>
        <dbReference type="PROSITE" id="PS51015"/>
    </source>
</evidence>
<dbReference type="HOGENOM" id="CLU_090083_1_1_1"/>